<comment type="subcellular location">
    <subcellularLocation>
        <location evidence="1">Cell inner membrane</location>
        <topology evidence="1">Multi-pass membrane protein</topology>
    </subcellularLocation>
</comment>
<feature type="transmembrane region" description="Helical" evidence="8">
    <location>
        <begin position="46"/>
        <end position="64"/>
    </location>
</feature>
<evidence type="ECO:0000256" key="5">
    <source>
        <dbReference type="ARBA" id="ARBA00022692"/>
    </source>
</evidence>
<dbReference type="AlphaFoldDB" id="A0A6N3C460"/>
<name>A0A6N3C460_9FIRM</name>
<evidence type="ECO:0000313" key="9">
    <source>
        <dbReference type="EMBL" id="VYU09828.1"/>
    </source>
</evidence>
<evidence type="ECO:0000256" key="4">
    <source>
        <dbReference type="ARBA" id="ARBA00022519"/>
    </source>
</evidence>
<feature type="transmembrane region" description="Helical" evidence="8">
    <location>
        <begin position="396"/>
        <end position="416"/>
    </location>
</feature>
<feature type="transmembrane region" description="Helical" evidence="8">
    <location>
        <begin position="70"/>
        <end position="90"/>
    </location>
</feature>
<dbReference type="PANTHER" id="PTHR35334">
    <property type="entry name" value="SERINE TRANSPORTER"/>
    <property type="match status" value="1"/>
</dbReference>
<reference evidence="9" key="1">
    <citation type="submission" date="2019-11" db="EMBL/GenBank/DDBJ databases">
        <authorList>
            <person name="Feng L."/>
        </authorList>
    </citation>
    <scope>NUCLEOTIDE SEQUENCE</scope>
    <source>
        <strain evidence="9">VrattiLFYP33</strain>
    </source>
</reference>
<evidence type="ECO:0000256" key="7">
    <source>
        <dbReference type="ARBA" id="ARBA00023136"/>
    </source>
</evidence>
<protein>
    <submittedName>
        <fullName evidence="9">Inner membrane transport protein YhaO</fullName>
    </submittedName>
</protein>
<keyword evidence="4" id="KW-0997">Cell inner membrane</keyword>
<dbReference type="GO" id="GO:0003333">
    <property type="term" value="P:amino acid transmembrane transport"/>
    <property type="evidence" value="ECO:0007669"/>
    <property type="project" value="InterPro"/>
</dbReference>
<keyword evidence="2" id="KW-0813">Transport</keyword>
<dbReference type="GO" id="GO:0005886">
    <property type="term" value="C:plasma membrane"/>
    <property type="evidence" value="ECO:0007669"/>
    <property type="project" value="UniProtKB-SubCell"/>
</dbReference>
<feature type="transmembrane region" description="Helical" evidence="8">
    <location>
        <begin position="119"/>
        <end position="139"/>
    </location>
</feature>
<accession>A0A6N3C460</accession>
<feature type="transmembrane region" description="Helical" evidence="8">
    <location>
        <begin position="272"/>
        <end position="293"/>
    </location>
</feature>
<evidence type="ECO:0000256" key="2">
    <source>
        <dbReference type="ARBA" id="ARBA00022448"/>
    </source>
</evidence>
<gene>
    <name evidence="9" type="primary">yhaO_1</name>
    <name evidence="9" type="ORF">VRLFYP33_01245</name>
</gene>
<evidence type="ECO:0000256" key="3">
    <source>
        <dbReference type="ARBA" id="ARBA00022475"/>
    </source>
</evidence>
<organism evidence="9">
    <name type="scientific">Veillonella ratti</name>
    <dbReference type="NCBI Taxonomy" id="103892"/>
    <lineage>
        <taxon>Bacteria</taxon>
        <taxon>Bacillati</taxon>
        <taxon>Bacillota</taxon>
        <taxon>Negativicutes</taxon>
        <taxon>Veillonellales</taxon>
        <taxon>Veillonellaceae</taxon>
        <taxon>Veillonella</taxon>
    </lineage>
</organism>
<feature type="transmembrane region" description="Helical" evidence="8">
    <location>
        <begin position="159"/>
        <end position="179"/>
    </location>
</feature>
<dbReference type="Gene3D" id="1.20.1740.10">
    <property type="entry name" value="Amino acid/polyamine transporter I"/>
    <property type="match status" value="1"/>
</dbReference>
<feature type="transmembrane region" description="Helical" evidence="8">
    <location>
        <begin position="365"/>
        <end position="390"/>
    </location>
</feature>
<evidence type="ECO:0000256" key="8">
    <source>
        <dbReference type="SAM" id="Phobius"/>
    </source>
</evidence>
<dbReference type="InterPro" id="IPR018227">
    <property type="entry name" value="Amino_acid_transport_2"/>
</dbReference>
<keyword evidence="3" id="KW-1003">Cell membrane</keyword>
<dbReference type="PANTHER" id="PTHR35334:SF4">
    <property type="entry name" value="SERINE TRANSPORTER-RELATED"/>
    <property type="match status" value="1"/>
</dbReference>
<feature type="transmembrane region" description="Helical" evidence="8">
    <location>
        <begin position="191"/>
        <end position="213"/>
    </location>
</feature>
<proteinExistence type="predicted"/>
<feature type="transmembrane region" description="Helical" evidence="8">
    <location>
        <begin position="428"/>
        <end position="444"/>
    </location>
</feature>
<evidence type="ECO:0000256" key="6">
    <source>
        <dbReference type="ARBA" id="ARBA00022989"/>
    </source>
</evidence>
<dbReference type="EMBL" id="CACRUX010000049">
    <property type="protein sequence ID" value="VYU09828.1"/>
    <property type="molecule type" value="Genomic_DNA"/>
</dbReference>
<keyword evidence="5 8" id="KW-0812">Transmembrane</keyword>
<evidence type="ECO:0000256" key="1">
    <source>
        <dbReference type="ARBA" id="ARBA00004429"/>
    </source>
</evidence>
<keyword evidence="6 8" id="KW-1133">Transmembrane helix</keyword>
<feature type="transmembrane region" description="Helical" evidence="8">
    <location>
        <begin position="225"/>
        <end position="251"/>
    </location>
</feature>
<keyword evidence="7 8" id="KW-0472">Membrane</keyword>
<sequence>MNKEIQVEATLTAVGEPVAIGMSKAARAGMSDAEWREATRFDSTDWGWIIMSIGMAIGAGIVFLPVQVGIVGVWVYLLAAAVGYPALYLFQRLFVNTLAVSPECTDYPSVISHYLGKNWGIFLGAIYFVMIVISIFVYSTAITNDSASFLYSFEVTDTILSSNPFYGLGVICLLVAIAAQGEKILFKVSTGLVLTKLLAIIVLGLIMVSHWNLANVPALPSLSDALYQAFTMLPLTLTSILFIQTLSPMVISYRSHNKSVDVAWHKSLRAMNISFGVLFVTIFFFAISFNLAMSHEQAVMAASQNISALAIAASEMDGDTVRILSLLLNIFSIMTAFFGVFLAFKESCQGIAINLLKRVYDEDCINRKAIAWGTLVFGVLVAWGAIILNIPVLRLLTWMGPIMGIIGCFIPTYLVYKLDFLARFRSPSLMFIIAAGILLSISPFF</sequence>
<feature type="transmembrane region" description="Helical" evidence="8">
    <location>
        <begin position="323"/>
        <end position="344"/>
    </location>
</feature>